<reference evidence="1 2" key="1">
    <citation type="journal article" date="2016" name="Front. Microbiol.">
        <title>Genomic Insight into the Host-Endosymbiont Relationship of Endozoicomonas montiporae CL-33(T) with its Coral Host.</title>
        <authorList>
            <person name="Ding J.-Y."/>
            <person name="Shiu J.-H."/>
            <person name="Chen W.-M."/>
            <person name="Chiang Y.-R."/>
            <person name="Tang S.-L."/>
        </authorList>
    </citation>
    <scope>NUCLEOTIDE SEQUENCE [LARGE SCALE GENOMIC DNA]</scope>
    <source>
        <strain evidence="1 2">CL-33</strain>
    </source>
</reference>
<evidence type="ECO:0000313" key="1">
    <source>
        <dbReference type="EMBL" id="AMO57620.1"/>
    </source>
</evidence>
<dbReference type="AlphaFoldDB" id="A0A142BFU4"/>
<dbReference type="KEGG" id="emp:EZMO1_3641"/>
<protein>
    <submittedName>
        <fullName evidence="1">Uncharacterized protein</fullName>
    </submittedName>
</protein>
<dbReference type="Proteomes" id="UP000071065">
    <property type="component" value="Chromosome"/>
</dbReference>
<name>A0A142BFU4_9GAMM</name>
<evidence type="ECO:0000313" key="2">
    <source>
        <dbReference type="Proteomes" id="UP000071065"/>
    </source>
</evidence>
<dbReference type="PATRIC" id="fig|570277.3.peg.3928"/>
<proteinExistence type="predicted"/>
<gene>
    <name evidence="1" type="ORF">EZMO1_3641</name>
</gene>
<organism evidence="1 2">
    <name type="scientific">Endozoicomonas montiporae CL-33</name>
    <dbReference type="NCBI Taxonomy" id="570277"/>
    <lineage>
        <taxon>Bacteria</taxon>
        <taxon>Pseudomonadati</taxon>
        <taxon>Pseudomonadota</taxon>
        <taxon>Gammaproteobacteria</taxon>
        <taxon>Oceanospirillales</taxon>
        <taxon>Endozoicomonadaceae</taxon>
        <taxon>Endozoicomonas</taxon>
    </lineage>
</organism>
<sequence>MVNAEVKTATRLSLFEKSAIVLYPFYLICVIKG</sequence>
<accession>A0A142BFU4</accession>
<dbReference type="EMBL" id="CP013251">
    <property type="protein sequence ID" value="AMO57620.1"/>
    <property type="molecule type" value="Genomic_DNA"/>
</dbReference>